<dbReference type="PROSITE" id="PS50262">
    <property type="entry name" value="G_PROTEIN_RECEP_F1_2"/>
    <property type="match status" value="1"/>
</dbReference>
<proteinExistence type="predicted"/>
<evidence type="ECO:0000256" key="1">
    <source>
        <dbReference type="ARBA" id="ARBA00004141"/>
    </source>
</evidence>
<evidence type="ECO:0000256" key="6">
    <source>
        <dbReference type="ARBA" id="ARBA00023170"/>
    </source>
</evidence>
<evidence type="ECO:0000256" key="8">
    <source>
        <dbReference type="SAM" id="Phobius"/>
    </source>
</evidence>
<feature type="domain" description="G-protein coupled receptors family 1 profile" evidence="9">
    <location>
        <begin position="29"/>
        <end position="282"/>
    </location>
</feature>
<keyword evidence="5 8" id="KW-0472">Membrane</keyword>
<evidence type="ECO:0000313" key="13">
    <source>
        <dbReference type="Proteomes" id="UP000663852"/>
    </source>
</evidence>
<dbReference type="OrthoDB" id="9990906at2759"/>
<keyword evidence="7" id="KW-0807">Transducer</keyword>
<dbReference type="Proteomes" id="UP000663828">
    <property type="component" value="Unassembled WGS sequence"/>
</dbReference>
<evidence type="ECO:0000256" key="3">
    <source>
        <dbReference type="ARBA" id="ARBA00022989"/>
    </source>
</evidence>
<keyword evidence="6" id="KW-0675">Receptor</keyword>
<reference evidence="11" key="1">
    <citation type="submission" date="2021-02" db="EMBL/GenBank/DDBJ databases">
        <authorList>
            <person name="Nowell W R."/>
        </authorList>
    </citation>
    <scope>NUCLEOTIDE SEQUENCE</scope>
</reference>
<feature type="transmembrane region" description="Helical" evidence="8">
    <location>
        <begin position="219"/>
        <end position="239"/>
    </location>
</feature>
<keyword evidence="4" id="KW-0297">G-protein coupled receptor</keyword>
<comment type="subcellular location">
    <subcellularLocation>
        <location evidence="1">Membrane</location>
        <topology evidence="1">Multi-pass membrane protein</topology>
    </subcellularLocation>
</comment>
<dbReference type="AlphaFoldDB" id="A0A814SQ42"/>
<evidence type="ECO:0000256" key="7">
    <source>
        <dbReference type="ARBA" id="ARBA00023224"/>
    </source>
</evidence>
<evidence type="ECO:0000256" key="2">
    <source>
        <dbReference type="ARBA" id="ARBA00022692"/>
    </source>
</evidence>
<dbReference type="EMBL" id="CAJNOJ010000118">
    <property type="protein sequence ID" value="CAF1147707.1"/>
    <property type="molecule type" value="Genomic_DNA"/>
</dbReference>
<feature type="transmembrane region" description="Helical" evidence="8">
    <location>
        <begin position="133"/>
        <end position="157"/>
    </location>
</feature>
<dbReference type="GO" id="GO:0004930">
    <property type="term" value="F:G protein-coupled receptor activity"/>
    <property type="evidence" value="ECO:0007669"/>
    <property type="project" value="UniProtKB-KW"/>
</dbReference>
<gene>
    <name evidence="11" type="ORF">EDS130_LOCUS22433</name>
    <name evidence="10" type="ORF">XAT740_LOCUS1527</name>
</gene>
<evidence type="ECO:0000259" key="9">
    <source>
        <dbReference type="PROSITE" id="PS50262"/>
    </source>
</evidence>
<accession>A0A814SQ42</accession>
<feature type="transmembrane region" description="Helical" evidence="8">
    <location>
        <begin position="12"/>
        <end position="36"/>
    </location>
</feature>
<evidence type="ECO:0000256" key="5">
    <source>
        <dbReference type="ARBA" id="ARBA00023136"/>
    </source>
</evidence>
<evidence type="ECO:0000313" key="10">
    <source>
        <dbReference type="EMBL" id="CAF0772522.1"/>
    </source>
</evidence>
<sequence>MLSPETLISISQWLTILPGIALIVFGLFGALMNLMIFSRQRFRKASSSQYILTQSIFDMITLSIALLAQVIVGGFGYPYLFSLQSICTFRNYVTLFSSQAALYSKCLIAFDTWASTSRHARIRQWTKLNRARFLILMNILFWMLASIPYGVFTKILLIRNVWQCTIAGPGILTYQAYFFVPCLILFMPLFSLSFFGYFSYVNMTRPTALAHIRQINRQLVRMVLVQIAVTVISFVPYGLQFIYSTVTANWQKSSQWIALDSLIVQMTRIGFFVNNTVEFYIYISQSNDVRFTFKRIMMNLKVIRGGNRVFSIDARIHNINTT</sequence>
<dbReference type="EMBL" id="CAJNOR010000048">
    <property type="protein sequence ID" value="CAF0772522.1"/>
    <property type="molecule type" value="Genomic_DNA"/>
</dbReference>
<name>A0A814SQ42_ADIRI</name>
<evidence type="ECO:0000256" key="4">
    <source>
        <dbReference type="ARBA" id="ARBA00023040"/>
    </source>
</evidence>
<keyword evidence="12" id="KW-1185">Reference proteome</keyword>
<feature type="transmembrane region" description="Helical" evidence="8">
    <location>
        <begin position="92"/>
        <end position="113"/>
    </location>
</feature>
<dbReference type="InterPro" id="IPR017452">
    <property type="entry name" value="GPCR_Rhodpsn_7TM"/>
</dbReference>
<dbReference type="PANTHER" id="PTHR24243">
    <property type="entry name" value="G-PROTEIN COUPLED RECEPTOR"/>
    <property type="match status" value="1"/>
</dbReference>
<dbReference type="Proteomes" id="UP000663852">
    <property type="component" value="Unassembled WGS sequence"/>
</dbReference>
<evidence type="ECO:0000313" key="11">
    <source>
        <dbReference type="EMBL" id="CAF1147707.1"/>
    </source>
</evidence>
<dbReference type="Gene3D" id="1.20.1070.10">
    <property type="entry name" value="Rhodopsin 7-helix transmembrane proteins"/>
    <property type="match status" value="1"/>
</dbReference>
<evidence type="ECO:0000313" key="12">
    <source>
        <dbReference type="Proteomes" id="UP000663828"/>
    </source>
</evidence>
<feature type="transmembrane region" description="Helical" evidence="8">
    <location>
        <begin position="177"/>
        <end position="198"/>
    </location>
</feature>
<protein>
    <recommendedName>
        <fullName evidence="9">G-protein coupled receptors family 1 profile domain-containing protein</fullName>
    </recommendedName>
</protein>
<feature type="transmembrane region" description="Helical" evidence="8">
    <location>
        <begin position="56"/>
        <end position="80"/>
    </location>
</feature>
<keyword evidence="2 8" id="KW-0812">Transmembrane</keyword>
<organism evidence="11 13">
    <name type="scientific">Adineta ricciae</name>
    <name type="common">Rotifer</name>
    <dbReference type="NCBI Taxonomy" id="249248"/>
    <lineage>
        <taxon>Eukaryota</taxon>
        <taxon>Metazoa</taxon>
        <taxon>Spiralia</taxon>
        <taxon>Gnathifera</taxon>
        <taxon>Rotifera</taxon>
        <taxon>Eurotatoria</taxon>
        <taxon>Bdelloidea</taxon>
        <taxon>Adinetida</taxon>
        <taxon>Adinetidae</taxon>
        <taxon>Adineta</taxon>
    </lineage>
</organism>
<dbReference type="GO" id="GO:0016020">
    <property type="term" value="C:membrane"/>
    <property type="evidence" value="ECO:0007669"/>
    <property type="project" value="UniProtKB-SubCell"/>
</dbReference>
<comment type="caution">
    <text evidence="11">The sequence shown here is derived from an EMBL/GenBank/DDBJ whole genome shotgun (WGS) entry which is preliminary data.</text>
</comment>
<dbReference type="PANTHER" id="PTHR24243:SF208">
    <property type="entry name" value="PYROKININ-1 RECEPTOR"/>
    <property type="match status" value="1"/>
</dbReference>
<dbReference type="SUPFAM" id="SSF81321">
    <property type="entry name" value="Family A G protein-coupled receptor-like"/>
    <property type="match status" value="1"/>
</dbReference>
<keyword evidence="3 8" id="KW-1133">Transmembrane helix</keyword>
<dbReference type="CDD" id="cd00637">
    <property type="entry name" value="7tm_classA_rhodopsin-like"/>
    <property type="match status" value="1"/>
</dbReference>